<dbReference type="NCBIfam" id="TIGR01498">
    <property type="entry name" value="folK"/>
    <property type="match status" value="1"/>
</dbReference>
<dbReference type="NCBIfam" id="TIGR00525">
    <property type="entry name" value="folB"/>
    <property type="match status" value="1"/>
</dbReference>
<keyword evidence="4 11" id="KW-0808">Transferase</keyword>
<gene>
    <name evidence="11" type="ORF">JOF45_002231</name>
</gene>
<dbReference type="PROSITE" id="PS00794">
    <property type="entry name" value="HPPK"/>
    <property type="match status" value="1"/>
</dbReference>
<dbReference type="CDD" id="cd00534">
    <property type="entry name" value="DHNA_DHNTPE"/>
    <property type="match status" value="1"/>
</dbReference>
<dbReference type="InterPro" id="IPR035907">
    <property type="entry name" value="Hppk_sf"/>
</dbReference>
<dbReference type="SUPFAM" id="SSF55620">
    <property type="entry name" value="Tetrahydrobiopterin biosynthesis enzymes-like"/>
    <property type="match status" value="1"/>
</dbReference>
<keyword evidence="5" id="KW-0547">Nucleotide-binding</keyword>
<feature type="domain" description="7,8-dihydro-6-hydroxymethylpterin-pyrophosphokinase" evidence="10">
    <location>
        <begin position="322"/>
        <end position="333"/>
    </location>
</feature>
<keyword evidence="6" id="KW-0418">Kinase</keyword>
<comment type="pathway">
    <text evidence="2">Cofactor biosynthesis; tetrahydrofolate biosynthesis; 2-amino-4-hydroxy-6-hydroxymethyl-7,8-dihydropteridine diphosphate from 7,8-dihydroneopterin triphosphate: step 4/4.</text>
</comment>
<evidence type="ECO:0000256" key="1">
    <source>
        <dbReference type="ARBA" id="ARBA00000198"/>
    </source>
</evidence>
<dbReference type="SMART" id="SM00905">
    <property type="entry name" value="FolB"/>
    <property type="match status" value="1"/>
</dbReference>
<dbReference type="GO" id="GO:0003848">
    <property type="term" value="F:2-amino-4-hydroxy-6-hydroxymethyldihydropteridine diphosphokinase activity"/>
    <property type="evidence" value="ECO:0007669"/>
    <property type="project" value="UniProtKB-EC"/>
</dbReference>
<comment type="catalytic activity">
    <reaction evidence="1">
        <text>6-hydroxymethyl-7,8-dihydropterin + ATP = (7,8-dihydropterin-6-yl)methyl diphosphate + AMP + H(+)</text>
        <dbReference type="Rhea" id="RHEA:11412"/>
        <dbReference type="ChEBI" id="CHEBI:15378"/>
        <dbReference type="ChEBI" id="CHEBI:30616"/>
        <dbReference type="ChEBI" id="CHEBI:44841"/>
        <dbReference type="ChEBI" id="CHEBI:72950"/>
        <dbReference type="ChEBI" id="CHEBI:456215"/>
        <dbReference type="EC" id="2.7.6.3"/>
    </reaction>
</comment>
<name>A0ABS4T422_9MICC</name>
<dbReference type="NCBIfam" id="TIGR00526">
    <property type="entry name" value="folB_dom"/>
    <property type="match status" value="1"/>
</dbReference>
<dbReference type="InterPro" id="IPR000550">
    <property type="entry name" value="Hppk"/>
</dbReference>
<comment type="catalytic activity">
    <reaction evidence="9">
        <text>7,8-dihydroneopterin = 6-hydroxymethyl-7,8-dihydropterin + glycolaldehyde</text>
        <dbReference type="Rhea" id="RHEA:10540"/>
        <dbReference type="ChEBI" id="CHEBI:17001"/>
        <dbReference type="ChEBI" id="CHEBI:17071"/>
        <dbReference type="ChEBI" id="CHEBI:44841"/>
        <dbReference type="EC" id="4.1.2.25"/>
    </reaction>
</comment>
<dbReference type="PANTHER" id="PTHR43071">
    <property type="entry name" value="2-AMINO-4-HYDROXY-6-HYDROXYMETHYLDIHYDROPTERIDINE PYROPHOSPHOKINASE"/>
    <property type="match status" value="1"/>
</dbReference>
<evidence type="ECO:0000313" key="12">
    <source>
        <dbReference type="Proteomes" id="UP001519331"/>
    </source>
</evidence>
<dbReference type="InterPro" id="IPR006156">
    <property type="entry name" value="Dihydroneopterin_aldolase"/>
</dbReference>
<proteinExistence type="inferred from homology"/>
<comment type="function">
    <text evidence="9">Catalyzes the conversion of 7,8-dihydroneopterin to 6-hydroxymethyl-7,8-dihydropterin.</text>
</comment>
<dbReference type="SUPFAM" id="SSF55083">
    <property type="entry name" value="6-hydroxymethyl-7,8-dihydropterin pyrophosphokinase, HPPK"/>
    <property type="match status" value="1"/>
</dbReference>
<evidence type="ECO:0000313" key="11">
    <source>
        <dbReference type="EMBL" id="MBP2319212.1"/>
    </source>
</evidence>
<organism evidence="11 12">
    <name type="scientific">Nesterenkonia lacusekhoensis</name>
    <dbReference type="NCBI Taxonomy" id="150832"/>
    <lineage>
        <taxon>Bacteria</taxon>
        <taxon>Bacillati</taxon>
        <taxon>Actinomycetota</taxon>
        <taxon>Actinomycetes</taxon>
        <taxon>Micrococcales</taxon>
        <taxon>Micrococcaceae</taxon>
        <taxon>Nesterenkonia</taxon>
    </lineage>
</organism>
<reference evidence="11 12" key="1">
    <citation type="submission" date="2021-03" db="EMBL/GenBank/DDBJ databases">
        <title>Sequencing the genomes of 1000 actinobacteria strains.</title>
        <authorList>
            <person name="Klenk H.-P."/>
        </authorList>
    </citation>
    <scope>NUCLEOTIDE SEQUENCE [LARGE SCALE GENOMIC DNA]</scope>
    <source>
        <strain evidence="11 12">DSM 12544</strain>
    </source>
</reference>
<sequence length="392" mass="42127">MSDTIRLTGITAEGFHGVLDFEKSQGQLFRVDAALSVDLQAAGRSDNLEDTVSYAGIAELIEDSVTGRPFELIEALAENIAQRVLLFDAWIEGAEITVHKPQAPLEQSFADVSVTVERTRSAVRRTGGPTAGETAEYLDEFDVEVLKDLAENARRAEGEAAASGPEPDAGQVGPYRRVSLVDLATVYDEEGGGRAGHETVWVPADTQLELPEGTRDPELPADFPVRAVVALGSNLPDAELGTPAELLASAVRALEEADGVEVVNSSPVARTKPVGGPQGQPDYLNQVVELETTRSPHSLLDVLQQIEADHHRARGEGSGEQRWGPRTLDLDMITYAGAEISSSQLTVPHPRAAQRAFVLLPWSWMDPVALLQGTPVRELAAQADDAEHVDQL</sequence>
<accession>A0ABS4T422</accession>
<dbReference type="CDD" id="cd00483">
    <property type="entry name" value="HPPK"/>
    <property type="match status" value="1"/>
</dbReference>
<keyword evidence="8 9" id="KW-0289">Folate biosynthesis</keyword>
<protein>
    <recommendedName>
        <fullName evidence="9">Bifunctional folate synthesis protein</fullName>
    </recommendedName>
    <domain>
        <recommendedName>
            <fullName evidence="9">Dihydroneopterin aldolase</fullName>
            <shortName evidence="9">DHNA</shortName>
            <ecNumber evidence="9">4.1.2.25</ecNumber>
        </recommendedName>
        <alternativeName>
            <fullName evidence="9">7,8-dihydroneopterin aldolase</fullName>
        </alternativeName>
    </domain>
    <domain>
        <recommendedName>
            <fullName evidence="9">2-amino-4-hydroxy-6-hydroxymethyldihydropteridine pyrophosphokinase</fullName>
            <ecNumber evidence="9">2.7.6.3</ecNumber>
        </recommendedName>
        <alternativeName>
            <fullName evidence="9">6-hydroxymethyl-7,8-dihydropterin pyrophosphokinase</fullName>
            <shortName evidence="9">PPPK</shortName>
        </alternativeName>
        <alternativeName>
            <fullName evidence="9">7,8-dihydro-6-hydroxymethylpterin pyrophosphokinase</fullName>
            <shortName evidence="9">HPPK</shortName>
        </alternativeName>
    </domain>
</protein>
<dbReference type="RefSeq" id="WP_245324215.1">
    <property type="nucleotide sequence ID" value="NZ_JAGINX010000001.1"/>
</dbReference>
<evidence type="ECO:0000256" key="8">
    <source>
        <dbReference type="ARBA" id="ARBA00022909"/>
    </source>
</evidence>
<keyword evidence="12" id="KW-1185">Reference proteome</keyword>
<dbReference type="EC" id="4.1.2.25" evidence="9"/>
<dbReference type="Pfam" id="PF01288">
    <property type="entry name" value="HPPK"/>
    <property type="match status" value="1"/>
</dbReference>
<dbReference type="EMBL" id="JAGINX010000001">
    <property type="protein sequence ID" value="MBP2319212.1"/>
    <property type="molecule type" value="Genomic_DNA"/>
</dbReference>
<dbReference type="InterPro" id="IPR043133">
    <property type="entry name" value="GTP-CH-I_C/QueF"/>
</dbReference>
<evidence type="ECO:0000256" key="4">
    <source>
        <dbReference type="ARBA" id="ARBA00022679"/>
    </source>
</evidence>
<evidence type="ECO:0000256" key="3">
    <source>
        <dbReference type="ARBA" id="ARBA00009640"/>
    </source>
</evidence>
<dbReference type="GO" id="GO:0004150">
    <property type="term" value="F:dihydroneopterin aldolase activity"/>
    <property type="evidence" value="ECO:0007669"/>
    <property type="project" value="UniProtKB-EC"/>
</dbReference>
<evidence type="ECO:0000256" key="2">
    <source>
        <dbReference type="ARBA" id="ARBA00005051"/>
    </source>
</evidence>
<evidence type="ECO:0000259" key="10">
    <source>
        <dbReference type="PROSITE" id="PS00794"/>
    </source>
</evidence>
<dbReference type="Pfam" id="PF02152">
    <property type="entry name" value="FolB"/>
    <property type="match status" value="1"/>
</dbReference>
<evidence type="ECO:0000256" key="5">
    <source>
        <dbReference type="ARBA" id="ARBA00022741"/>
    </source>
</evidence>
<comment type="similarity">
    <text evidence="9">Belongs to the DHNA family.</text>
</comment>
<comment type="caution">
    <text evidence="11">The sequence shown here is derived from an EMBL/GenBank/DDBJ whole genome shotgun (WGS) entry which is preliminary data.</text>
</comment>
<dbReference type="Gene3D" id="3.30.1130.10">
    <property type="match status" value="1"/>
</dbReference>
<comment type="similarity">
    <text evidence="3">In the N-terminal section; belongs to the DHNA family.</text>
</comment>
<dbReference type="PANTHER" id="PTHR43071:SF1">
    <property type="entry name" value="2-AMINO-4-HYDROXY-6-HYDROXYMETHYLDIHYDROPTERIDINE PYROPHOSPHOKINASE"/>
    <property type="match status" value="1"/>
</dbReference>
<dbReference type="InterPro" id="IPR006157">
    <property type="entry name" value="FolB_dom"/>
</dbReference>
<dbReference type="EC" id="2.7.6.3" evidence="9"/>
<comment type="pathway">
    <text evidence="9">Cofactor biosynthesis; tetrahydrofolate biosynthesis; 2-amino-4-hydroxy-6-hydroxymethyl-7,8-dihydropteridine diphosphate from 7,8-dihydroneopterin triphosphate: step 3/4.</text>
</comment>
<evidence type="ECO:0000256" key="6">
    <source>
        <dbReference type="ARBA" id="ARBA00022777"/>
    </source>
</evidence>
<evidence type="ECO:0000256" key="9">
    <source>
        <dbReference type="RuleBase" id="RU362079"/>
    </source>
</evidence>
<keyword evidence="7" id="KW-0067">ATP-binding</keyword>
<dbReference type="Proteomes" id="UP001519331">
    <property type="component" value="Unassembled WGS sequence"/>
</dbReference>
<evidence type="ECO:0000256" key="7">
    <source>
        <dbReference type="ARBA" id="ARBA00022840"/>
    </source>
</evidence>
<dbReference type="Gene3D" id="3.30.70.560">
    <property type="entry name" value="7,8-Dihydro-6-hydroxymethylpterin-pyrophosphokinase HPPK"/>
    <property type="match status" value="1"/>
</dbReference>
<keyword evidence="9 11" id="KW-0456">Lyase</keyword>